<dbReference type="EMBL" id="CP041614">
    <property type="protein sequence ID" value="QDO84178.1"/>
    <property type="molecule type" value="Genomic_DNA"/>
</dbReference>
<evidence type="ECO:0000313" key="2">
    <source>
        <dbReference type="Proteomes" id="UP000315947"/>
    </source>
</evidence>
<organism evidence="1 2">
    <name type="scientific">Shewanella psychropiezotolerans</name>
    <dbReference type="NCBI Taxonomy" id="2593655"/>
    <lineage>
        <taxon>Bacteria</taxon>
        <taxon>Pseudomonadati</taxon>
        <taxon>Pseudomonadota</taxon>
        <taxon>Gammaproteobacteria</taxon>
        <taxon>Alteromonadales</taxon>
        <taxon>Shewanellaceae</taxon>
        <taxon>Shewanella</taxon>
    </lineage>
</organism>
<accession>A0ABX5X2L0</accession>
<dbReference type="RefSeq" id="WP_144046542.1">
    <property type="nucleotide sequence ID" value="NZ_CP041614.1"/>
</dbReference>
<reference evidence="1 2" key="1">
    <citation type="submission" date="2019-07" db="EMBL/GenBank/DDBJ databases">
        <title>Shewanella sp. YLB-06 whole genomic sequence.</title>
        <authorList>
            <person name="Yu L."/>
        </authorList>
    </citation>
    <scope>NUCLEOTIDE SEQUENCE [LARGE SCALE GENOMIC DNA]</scope>
    <source>
        <strain evidence="1 2">YLB-06</strain>
    </source>
</reference>
<proteinExistence type="predicted"/>
<dbReference type="InterPro" id="IPR021372">
    <property type="entry name" value="DUF2989"/>
</dbReference>
<dbReference type="PROSITE" id="PS51257">
    <property type="entry name" value="PROKAR_LIPOPROTEIN"/>
    <property type="match status" value="1"/>
</dbReference>
<name>A0ABX5X2L0_9GAMM</name>
<keyword evidence="2" id="KW-1185">Reference proteome</keyword>
<gene>
    <name evidence="1" type="ORF">FM037_14215</name>
</gene>
<sequence>MTRNFVIITSFVSFIAFSCLSGCEKQTDTGTICKNNPELCNDLHADSWCRYEKGDLIRNRYKLKFTESPSSKQIYHQLLNLEKYNQCIELAAGVQHILHPERTNDRLRAFGLSAQSLSQLQDTTKNSQDLYLAFYHWTRFNDLKAEKVVLAAYKAYQIDDILLLSRVASYYQKFDALQSNLIYLQVLDISDEENFNPDWLLGLSNNYQKLNDLELTYLLARANVLMTKQNVSEEMMLGLIYGDKTLQRFLDQQAEELVDVIEDGEFSSSAIKTMLLRSPPTP</sequence>
<dbReference type="Proteomes" id="UP000315947">
    <property type="component" value="Chromosome"/>
</dbReference>
<evidence type="ECO:0000313" key="1">
    <source>
        <dbReference type="EMBL" id="QDO84178.1"/>
    </source>
</evidence>
<protein>
    <submittedName>
        <fullName evidence="1">DUF2989 domain-containing protein</fullName>
    </submittedName>
</protein>
<dbReference type="Pfam" id="PF11207">
    <property type="entry name" value="DUF2989"/>
    <property type="match status" value="1"/>
</dbReference>